<dbReference type="InterPro" id="IPR010610">
    <property type="entry name" value="EryCIII-like_C"/>
</dbReference>
<accession>A0A1E7FML5</accession>
<sequence length="530" mass="58786">MKKKQQPRVSLAGRKYQFETSIRTLNKSNNSNENNENENIIINDGNNDIDNSNDSGNGNNNNNTYDDDDDDVLDFHLPIMNICILVVGTHGDVLPFCSLAKQLQLLGHRVRLASHEIHRLTVTSRDIEFFPLAGNPKQLSKWMVQTGGTILGEVKPNNIKNLSKKDKMVKQIIQSCWPACTAKDPFNPYGGEPFLADAVIANPPCIGHIHVCEALGIPLHIMFPQPWYYGTKSFPHPMSGLGYQEYPLSINSKSYYAFETLMWTNFGSDINKWRSRTLGLPPIPLVLNFANPIKSSNIPFSAMWSPSFVPKPNDWPKQVRVVGTFTQDKKNSSGGVDITKFGALIDWLNVSNGDNDNDDESSDTNKPVFIGFGSMVINDTERLSNIIIDAARTTKTRIIVQSSWSKIDVTSEPILCHGVGPVAHDWLLPQCRAVIHHGGAGTTAAGLRYGLPNFICPFFGDQYMWGAMVHRAGVGPEPCPVDDLTSEILVEKLQELTSIEIKQKASELAIKMNEEDGVLSGLDHFCHSLP</sequence>
<dbReference type="GO" id="GO:0005975">
    <property type="term" value="P:carbohydrate metabolic process"/>
    <property type="evidence" value="ECO:0007669"/>
    <property type="project" value="InterPro"/>
</dbReference>
<dbReference type="Pfam" id="PF03033">
    <property type="entry name" value="Glyco_transf_28"/>
    <property type="match status" value="1"/>
</dbReference>
<name>A0A1E7FML5_9STRA</name>
<dbReference type="GO" id="GO:0016906">
    <property type="term" value="F:sterol 3-beta-glucosyltransferase activity"/>
    <property type="evidence" value="ECO:0007669"/>
    <property type="project" value="UniProtKB-ARBA"/>
</dbReference>
<evidence type="ECO:0000313" key="6">
    <source>
        <dbReference type="Proteomes" id="UP000095751"/>
    </source>
</evidence>
<dbReference type="PANTHER" id="PTHR48050:SF13">
    <property type="entry name" value="STEROL 3-BETA-GLUCOSYLTRANSFERASE UGT80A2"/>
    <property type="match status" value="1"/>
</dbReference>
<proteinExistence type="predicted"/>
<feature type="compositionally biased region" description="Low complexity" evidence="2">
    <location>
        <begin position="28"/>
        <end position="64"/>
    </location>
</feature>
<dbReference type="PANTHER" id="PTHR48050">
    <property type="entry name" value="STEROL 3-BETA-GLUCOSYLTRANSFERASE"/>
    <property type="match status" value="1"/>
</dbReference>
<dbReference type="CDD" id="cd03784">
    <property type="entry name" value="GT1_Gtf-like"/>
    <property type="match status" value="1"/>
</dbReference>
<feature type="domain" description="Glycosyltransferase family 28 N-terminal" evidence="3">
    <location>
        <begin position="82"/>
        <end position="228"/>
    </location>
</feature>
<protein>
    <submittedName>
        <fullName evidence="5">UDP-Glycosyltransferase/glycogen phosphorylase</fullName>
    </submittedName>
</protein>
<keyword evidence="6" id="KW-1185">Reference proteome</keyword>
<evidence type="ECO:0000313" key="5">
    <source>
        <dbReference type="EMBL" id="OEU19033.1"/>
    </source>
</evidence>
<gene>
    <name evidence="5" type="ORF">FRACYDRAFT_183040</name>
</gene>
<dbReference type="SUPFAM" id="SSF53756">
    <property type="entry name" value="UDP-Glycosyltransferase/glycogen phosphorylase"/>
    <property type="match status" value="1"/>
</dbReference>
<dbReference type="AlphaFoldDB" id="A0A1E7FML5"/>
<dbReference type="InterPro" id="IPR002213">
    <property type="entry name" value="UDP_glucos_trans"/>
</dbReference>
<keyword evidence="1 5" id="KW-0808">Transferase</keyword>
<feature type="non-terminal residue" evidence="5">
    <location>
        <position position="530"/>
    </location>
</feature>
<organism evidence="5 6">
    <name type="scientific">Fragilariopsis cylindrus CCMP1102</name>
    <dbReference type="NCBI Taxonomy" id="635003"/>
    <lineage>
        <taxon>Eukaryota</taxon>
        <taxon>Sar</taxon>
        <taxon>Stramenopiles</taxon>
        <taxon>Ochrophyta</taxon>
        <taxon>Bacillariophyta</taxon>
        <taxon>Bacillariophyceae</taxon>
        <taxon>Bacillariophycidae</taxon>
        <taxon>Bacillariales</taxon>
        <taxon>Bacillariaceae</taxon>
        <taxon>Fragilariopsis</taxon>
    </lineage>
</organism>
<dbReference type="InParanoid" id="A0A1E7FML5"/>
<dbReference type="Pfam" id="PF06722">
    <property type="entry name" value="EryCIII-like_C"/>
    <property type="match status" value="1"/>
</dbReference>
<dbReference type="FunFam" id="3.40.50.2000:FF:000009">
    <property type="entry name" value="Sterol 3-beta-glucosyltransferase UGT80A2"/>
    <property type="match status" value="1"/>
</dbReference>
<reference evidence="5 6" key="1">
    <citation type="submission" date="2016-09" db="EMBL/GenBank/DDBJ databases">
        <title>Extensive genetic diversity and differential bi-allelic expression allows diatom success in the polar Southern Ocean.</title>
        <authorList>
            <consortium name="DOE Joint Genome Institute"/>
            <person name="Mock T."/>
            <person name="Otillar R.P."/>
            <person name="Strauss J."/>
            <person name="Dupont C."/>
            <person name="Frickenhaus S."/>
            <person name="Maumus F."/>
            <person name="Mcmullan M."/>
            <person name="Sanges R."/>
            <person name="Schmutz J."/>
            <person name="Toseland A."/>
            <person name="Valas R."/>
            <person name="Veluchamy A."/>
            <person name="Ward B.J."/>
            <person name="Allen A."/>
            <person name="Barry K."/>
            <person name="Falciatore A."/>
            <person name="Ferrante M."/>
            <person name="Fortunato A.E."/>
            <person name="Gloeckner G."/>
            <person name="Gruber A."/>
            <person name="Hipkin R."/>
            <person name="Janech M."/>
            <person name="Kroth P."/>
            <person name="Leese F."/>
            <person name="Lindquist E."/>
            <person name="Lyon B.R."/>
            <person name="Martin J."/>
            <person name="Mayer C."/>
            <person name="Parker M."/>
            <person name="Quesneville H."/>
            <person name="Raymond J."/>
            <person name="Uhlig C."/>
            <person name="Valentin K.U."/>
            <person name="Worden A.Z."/>
            <person name="Armbrust E.V."/>
            <person name="Bowler C."/>
            <person name="Green B."/>
            <person name="Moulton V."/>
            <person name="Van Oosterhout C."/>
            <person name="Grigoriev I."/>
        </authorList>
    </citation>
    <scope>NUCLEOTIDE SEQUENCE [LARGE SCALE GENOMIC DNA]</scope>
    <source>
        <strain evidence="5 6">CCMP1102</strain>
    </source>
</reference>
<evidence type="ECO:0000259" key="4">
    <source>
        <dbReference type="Pfam" id="PF06722"/>
    </source>
</evidence>
<dbReference type="EMBL" id="KV784356">
    <property type="protein sequence ID" value="OEU19033.1"/>
    <property type="molecule type" value="Genomic_DNA"/>
</dbReference>
<dbReference type="Gene3D" id="3.40.50.2000">
    <property type="entry name" value="Glycogen Phosphorylase B"/>
    <property type="match status" value="2"/>
</dbReference>
<evidence type="ECO:0000256" key="2">
    <source>
        <dbReference type="SAM" id="MobiDB-lite"/>
    </source>
</evidence>
<dbReference type="OrthoDB" id="5835829at2759"/>
<dbReference type="InterPro" id="IPR050426">
    <property type="entry name" value="Glycosyltransferase_28"/>
</dbReference>
<evidence type="ECO:0000259" key="3">
    <source>
        <dbReference type="Pfam" id="PF03033"/>
    </source>
</evidence>
<dbReference type="KEGG" id="fcy:FRACYDRAFT_183040"/>
<evidence type="ECO:0000256" key="1">
    <source>
        <dbReference type="ARBA" id="ARBA00022679"/>
    </source>
</evidence>
<dbReference type="Proteomes" id="UP000095751">
    <property type="component" value="Unassembled WGS sequence"/>
</dbReference>
<dbReference type="InterPro" id="IPR004276">
    <property type="entry name" value="GlycoTrans_28_N"/>
</dbReference>
<feature type="region of interest" description="Disordered" evidence="2">
    <location>
        <begin position="24"/>
        <end position="65"/>
    </location>
</feature>
<feature type="domain" description="Erythromycin biosynthesis protein CIII-like C-terminal" evidence="4">
    <location>
        <begin position="397"/>
        <end position="499"/>
    </location>
</feature>